<keyword evidence="3" id="KW-1185">Reference proteome</keyword>
<feature type="region of interest" description="Disordered" evidence="1">
    <location>
        <begin position="59"/>
        <end position="78"/>
    </location>
</feature>
<sequence>MARIPHPGLVLYISFGSQNSINPSQMMELAMGLEQSVVSLLWAIRPSIRFLTRMTVRGHRAADRGNQERSAGTKLGTAAGDSLPRLDRLISAPLWVELCS</sequence>
<dbReference type="AlphaFoldDB" id="A0AAV2FNS2"/>
<dbReference type="Proteomes" id="UP001497516">
    <property type="component" value="Chromosome 7"/>
</dbReference>
<evidence type="ECO:0000313" key="3">
    <source>
        <dbReference type="Proteomes" id="UP001497516"/>
    </source>
</evidence>
<evidence type="ECO:0000313" key="2">
    <source>
        <dbReference type="EMBL" id="CAL1399358.1"/>
    </source>
</evidence>
<evidence type="ECO:0000256" key="1">
    <source>
        <dbReference type="SAM" id="MobiDB-lite"/>
    </source>
</evidence>
<dbReference type="EMBL" id="OZ034820">
    <property type="protein sequence ID" value="CAL1399358.1"/>
    <property type="molecule type" value="Genomic_DNA"/>
</dbReference>
<accession>A0AAV2FNS2</accession>
<dbReference type="SUPFAM" id="SSF53756">
    <property type="entry name" value="UDP-Glycosyltransferase/glycogen phosphorylase"/>
    <property type="match status" value="1"/>
</dbReference>
<organism evidence="2 3">
    <name type="scientific">Linum trigynum</name>
    <dbReference type="NCBI Taxonomy" id="586398"/>
    <lineage>
        <taxon>Eukaryota</taxon>
        <taxon>Viridiplantae</taxon>
        <taxon>Streptophyta</taxon>
        <taxon>Embryophyta</taxon>
        <taxon>Tracheophyta</taxon>
        <taxon>Spermatophyta</taxon>
        <taxon>Magnoliopsida</taxon>
        <taxon>eudicotyledons</taxon>
        <taxon>Gunneridae</taxon>
        <taxon>Pentapetalae</taxon>
        <taxon>rosids</taxon>
        <taxon>fabids</taxon>
        <taxon>Malpighiales</taxon>
        <taxon>Linaceae</taxon>
        <taxon>Linum</taxon>
    </lineage>
</organism>
<gene>
    <name evidence="2" type="ORF">LTRI10_LOCUS39549</name>
</gene>
<name>A0AAV2FNS2_9ROSI</name>
<reference evidence="2 3" key="1">
    <citation type="submission" date="2024-04" db="EMBL/GenBank/DDBJ databases">
        <authorList>
            <person name="Fracassetti M."/>
        </authorList>
    </citation>
    <scope>NUCLEOTIDE SEQUENCE [LARGE SCALE GENOMIC DNA]</scope>
</reference>
<dbReference type="Gene3D" id="3.40.50.2000">
    <property type="entry name" value="Glycogen Phosphorylase B"/>
    <property type="match status" value="1"/>
</dbReference>
<protein>
    <submittedName>
        <fullName evidence="2">Uncharacterized protein</fullName>
    </submittedName>
</protein>
<proteinExistence type="predicted"/>